<reference evidence="3 4" key="1">
    <citation type="submission" date="2018-01" db="EMBL/GenBank/DDBJ databases">
        <title>Genomic Encyclopedia of Type Strains, Phase III (KMG-III): the genomes of soil and plant-associated and newly described type strains.</title>
        <authorList>
            <person name="Whitman W."/>
        </authorList>
    </citation>
    <scope>NUCLEOTIDE SEQUENCE [LARGE SCALE GENOMIC DNA]</scope>
    <source>
        <strain evidence="3 4">HKI456</strain>
    </source>
</reference>
<feature type="coiled-coil region" evidence="1">
    <location>
        <begin position="103"/>
        <end position="141"/>
    </location>
</feature>
<dbReference type="Pfam" id="PF11740">
    <property type="entry name" value="KfrA_N"/>
    <property type="match status" value="1"/>
</dbReference>
<name>A0A2P5KAJ5_9BURK</name>
<proteinExistence type="predicted"/>
<evidence type="ECO:0000256" key="1">
    <source>
        <dbReference type="SAM" id="Coils"/>
    </source>
</evidence>
<feature type="domain" description="KfrA N-terminal DNA-binding" evidence="2">
    <location>
        <begin position="29"/>
        <end position="142"/>
    </location>
</feature>
<dbReference type="AlphaFoldDB" id="A0A2P5KAJ5"/>
<dbReference type="Gene3D" id="1.10.287.1490">
    <property type="match status" value="1"/>
</dbReference>
<feature type="coiled-coil region" evidence="1">
    <location>
        <begin position="184"/>
        <end position="211"/>
    </location>
</feature>
<dbReference type="InterPro" id="IPR021104">
    <property type="entry name" value="KfrA_DNA-bd_N"/>
</dbReference>
<dbReference type="EMBL" id="PRDW01000006">
    <property type="protein sequence ID" value="PPB83727.1"/>
    <property type="molecule type" value="Genomic_DNA"/>
</dbReference>
<dbReference type="GO" id="GO:0003677">
    <property type="term" value="F:DNA binding"/>
    <property type="evidence" value="ECO:0007669"/>
    <property type="project" value="UniProtKB-KW"/>
</dbReference>
<dbReference type="Proteomes" id="UP000243096">
    <property type="component" value="Unassembled WGS sequence"/>
</dbReference>
<evidence type="ECO:0000313" key="4">
    <source>
        <dbReference type="Proteomes" id="UP000243096"/>
    </source>
</evidence>
<sequence length="389" mass="42900">MNDEEKQVIREELQSLKAQGARRRELSLHACKRLFFDHAVRPTLANVRELTGVGSASDIPKDIEFFWERVRDTSKVRIDAGVLPPALHSTAGELLRGLYDAALAAARDELAQKRVEMQQTIAAAEQKARDAQLLYEHARAELQRHHDAWAGAALKEGESAERLATERAMARRAHEQVVLLEGRLADSETKISTLRNKVEALQTELKARTEHYAAEIKDAIANAERRVKPLLVELDTLRSAASSYQAGLREQSRKEFEHVQQLAAIKARADTLQNQLDTKSDEVDRLSRQIEQFRVQAGVPSTLGKLVADLALAGRLTHEEIASIGTAVDGFVALPSTCAACGDAEPELYEHDGRFELQCPACERTSGEAPSRLSAYNRFAAAVSPSVSG</sequence>
<accession>A0A2P5KAJ5</accession>
<feature type="coiled-coil region" evidence="1">
    <location>
        <begin position="262"/>
        <end position="296"/>
    </location>
</feature>
<dbReference type="RefSeq" id="WP_104077399.1">
    <property type="nucleotide sequence ID" value="NZ_PRDW01000006.1"/>
</dbReference>
<protein>
    <submittedName>
        <fullName evidence="3">Plasmid replication DNA-binding protein KfrA</fullName>
    </submittedName>
</protein>
<keyword evidence="1" id="KW-0175">Coiled coil</keyword>
<keyword evidence="4" id="KW-1185">Reference proteome</keyword>
<dbReference type="OrthoDB" id="9071733at2"/>
<gene>
    <name evidence="3" type="ORF">B0O95_106118</name>
</gene>
<evidence type="ECO:0000259" key="2">
    <source>
        <dbReference type="Pfam" id="PF11740"/>
    </source>
</evidence>
<comment type="caution">
    <text evidence="3">The sequence shown here is derived from an EMBL/GenBank/DDBJ whole genome shotgun (WGS) entry which is preliminary data.</text>
</comment>
<evidence type="ECO:0000313" key="3">
    <source>
        <dbReference type="EMBL" id="PPB83727.1"/>
    </source>
</evidence>
<keyword evidence="3" id="KW-0238">DNA-binding</keyword>
<organism evidence="3 4">
    <name type="scientific">Mycetohabitans endofungorum</name>
    <dbReference type="NCBI Taxonomy" id="417203"/>
    <lineage>
        <taxon>Bacteria</taxon>
        <taxon>Pseudomonadati</taxon>
        <taxon>Pseudomonadota</taxon>
        <taxon>Betaproteobacteria</taxon>
        <taxon>Burkholderiales</taxon>
        <taxon>Burkholderiaceae</taxon>
        <taxon>Mycetohabitans</taxon>
    </lineage>
</organism>